<name>A0A5E7Y4F0_9SPHN</name>
<dbReference type="EMBL" id="CABVLI010000029">
    <property type="protein sequence ID" value="VVT00395.1"/>
    <property type="molecule type" value="Genomic_DNA"/>
</dbReference>
<dbReference type="RefSeq" id="WP_151989868.1">
    <property type="nucleotide sequence ID" value="NZ_LR701528.1"/>
</dbReference>
<sequence length="196" mass="20970">MKFAAALLANGLIDDLMITFTVQADNYREMGDAVDLARQIGASHVNFGRVTNWSTFGPAEYAQKAVFVPGHPDHDDFVTACRDPRLPDPIIWPSDLDEFFHDGVPEGVNAGNAAGCRRLELEGRSWRSVDPVCRVGRDASNRGRCAPANPSAQDVRPLQPLSSAAGTGTAPYSGVGTASSYEPQGRFRTAASGSYA</sequence>
<evidence type="ECO:0000313" key="3">
    <source>
        <dbReference type="Proteomes" id="UP000326857"/>
    </source>
</evidence>
<feature type="region of interest" description="Disordered" evidence="1">
    <location>
        <begin position="139"/>
        <end position="196"/>
    </location>
</feature>
<reference evidence="2 3" key="1">
    <citation type="submission" date="2019-09" db="EMBL/GenBank/DDBJ databases">
        <authorList>
            <person name="Dittami M. S."/>
        </authorList>
    </citation>
    <scope>NUCLEOTIDE SEQUENCE [LARGE SCALE GENOMIC DNA]</scope>
    <source>
        <strain evidence="2">SPHINGO391</strain>
    </source>
</reference>
<dbReference type="Proteomes" id="UP000326857">
    <property type="component" value="Unassembled WGS sequence"/>
</dbReference>
<dbReference type="AlphaFoldDB" id="A0A5E7Y4F0"/>
<accession>A0A5E7Y4F0</accession>
<gene>
    <name evidence="2" type="ORF">SPHINGO391_350045</name>
</gene>
<evidence type="ECO:0000313" key="2">
    <source>
        <dbReference type="EMBL" id="VVT00395.1"/>
    </source>
</evidence>
<proteinExistence type="predicted"/>
<organism evidence="2 3">
    <name type="scientific">Sphingomonas aurantiaca</name>
    <dbReference type="NCBI Taxonomy" id="185949"/>
    <lineage>
        <taxon>Bacteria</taxon>
        <taxon>Pseudomonadati</taxon>
        <taxon>Pseudomonadota</taxon>
        <taxon>Alphaproteobacteria</taxon>
        <taxon>Sphingomonadales</taxon>
        <taxon>Sphingomonadaceae</taxon>
        <taxon>Sphingomonas</taxon>
    </lineage>
</organism>
<evidence type="ECO:0000256" key="1">
    <source>
        <dbReference type="SAM" id="MobiDB-lite"/>
    </source>
</evidence>
<protein>
    <submittedName>
        <fullName evidence="2">Uncharacterized protein</fullName>
    </submittedName>
</protein>